<dbReference type="InterPro" id="IPR014710">
    <property type="entry name" value="RmlC-like_jellyroll"/>
</dbReference>
<dbReference type="CDD" id="cd00438">
    <property type="entry name" value="cupin_RmlC"/>
    <property type="match status" value="1"/>
</dbReference>
<organism evidence="6 7">
    <name type="scientific">Yoonia rhodophyticola</name>
    <dbReference type="NCBI Taxonomy" id="3137370"/>
    <lineage>
        <taxon>Bacteria</taxon>
        <taxon>Pseudomonadati</taxon>
        <taxon>Pseudomonadota</taxon>
        <taxon>Alphaproteobacteria</taxon>
        <taxon>Rhodobacterales</taxon>
        <taxon>Paracoccaceae</taxon>
        <taxon>Yoonia</taxon>
    </lineage>
</organism>
<dbReference type="InterPro" id="IPR011051">
    <property type="entry name" value="RmlC_Cupin_sf"/>
</dbReference>
<evidence type="ECO:0000256" key="3">
    <source>
        <dbReference type="ARBA" id="ARBA00012098"/>
    </source>
</evidence>
<evidence type="ECO:0000256" key="1">
    <source>
        <dbReference type="ARBA" id="ARBA00001298"/>
    </source>
</evidence>
<evidence type="ECO:0000313" key="7">
    <source>
        <dbReference type="Proteomes" id="UP001470809"/>
    </source>
</evidence>
<dbReference type="SUPFAM" id="SSF51182">
    <property type="entry name" value="RmlC-like cupins"/>
    <property type="match status" value="1"/>
</dbReference>
<accession>A0ABZ3JCW1</accession>
<dbReference type="PANTHER" id="PTHR21047:SF2">
    <property type="entry name" value="THYMIDINE DIPHOSPHO-4-KETO-RHAMNOSE 3,5-EPIMERASE"/>
    <property type="match status" value="1"/>
</dbReference>
<keyword evidence="5 6" id="KW-0413">Isomerase</keyword>
<keyword evidence="7" id="KW-1185">Reference proteome</keyword>
<dbReference type="Proteomes" id="UP001470809">
    <property type="component" value="Chromosome"/>
</dbReference>
<dbReference type="NCBIfam" id="TIGR01221">
    <property type="entry name" value="rmlC"/>
    <property type="match status" value="1"/>
</dbReference>
<reference evidence="6" key="1">
    <citation type="submission" date="2024-08" db="EMBL/GenBank/DDBJ databases">
        <title>Phylogenomic analyses of a clade within the roseobacter group suggest taxonomic reassignments of species of the genera Aestuariivita, Citreicella, Loktanella, Nautella, Pelagibaca, Ruegeria, Thalassobius, Thiobacimonas and Tropicibacter, and the proposal o.</title>
        <authorList>
            <person name="Jeon C.O."/>
        </authorList>
    </citation>
    <scope>NUCLEOTIDE SEQUENCE</scope>
    <source>
        <strain evidence="6">SS1-5</strain>
    </source>
</reference>
<comment type="subunit">
    <text evidence="5">Homodimer.</text>
</comment>
<dbReference type="EMBL" id="CP151767">
    <property type="protein sequence ID" value="XFU26774.1"/>
    <property type="molecule type" value="Genomic_DNA"/>
</dbReference>
<proteinExistence type="inferred from homology"/>
<dbReference type="Pfam" id="PF00908">
    <property type="entry name" value="dTDP_sugar_isom"/>
    <property type="match status" value="1"/>
</dbReference>
<dbReference type="PANTHER" id="PTHR21047">
    <property type="entry name" value="DTDP-6-DEOXY-D-GLUCOSE-3,5 EPIMERASE"/>
    <property type="match status" value="1"/>
</dbReference>
<dbReference type="EC" id="5.1.3.13" evidence="3 5"/>
<comment type="function">
    <text evidence="2 5">Catalyzes the epimerization of the C3' and C5'positions of dTDP-6-deoxy-D-xylo-4-hexulose, forming dTDP-6-deoxy-L-lyxo-4-hexulose.</text>
</comment>
<name>A0ABZ3JCW1_9RHOB</name>
<evidence type="ECO:0000256" key="5">
    <source>
        <dbReference type="RuleBase" id="RU364069"/>
    </source>
</evidence>
<dbReference type="Gene3D" id="2.60.120.10">
    <property type="entry name" value="Jelly Rolls"/>
    <property type="match status" value="1"/>
</dbReference>
<protein>
    <recommendedName>
        <fullName evidence="4 5">dTDP-4-dehydrorhamnose 3,5-epimerase</fullName>
        <ecNumber evidence="3 5">5.1.3.13</ecNumber>
    </recommendedName>
    <alternativeName>
        <fullName evidence="5">Thymidine diphospho-4-keto-rhamnose 3,5-epimerase</fullName>
    </alternativeName>
</protein>
<gene>
    <name evidence="6" type="primary">rfbC</name>
    <name evidence="6" type="ORF">AABB31_08905</name>
</gene>
<evidence type="ECO:0000256" key="4">
    <source>
        <dbReference type="ARBA" id="ARBA00019595"/>
    </source>
</evidence>
<comment type="catalytic activity">
    <reaction evidence="1 5">
        <text>dTDP-4-dehydro-6-deoxy-alpha-D-glucose = dTDP-4-dehydro-beta-L-rhamnose</text>
        <dbReference type="Rhea" id="RHEA:16969"/>
        <dbReference type="ChEBI" id="CHEBI:57649"/>
        <dbReference type="ChEBI" id="CHEBI:62830"/>
        <dbReference type="EC" id="5.1.3.13"/>
    </reaction>
</comment>
<sequence length="192" mass="20911">MAALIEQTALPGVRIISPRWFADNRGAFCETYNQESWAKLGVTETFVQDNHSVSRDIGTVRGLHFQSPPSAQAKLVRVIVGAIWDVAVDIRKGSPTYGKWVGVDLTAENKRQLLIPAGFLHGFVTRAPNTEVVYKCSSTYAPATEGAVRFDDPELNIDWGIPGSNAVLSDKDAVAGRFADLDSPFAFEGDVQ</sequence>
<dbReference type="InterPro" id="IPR000888">
    <property type="entry name" value="RmlC-like"/>
</dbReference>
<comment type="pathway">
    <text evidence="5">Carbohydrate biosynthesis; dTDP-L-rhamnose biosynthesis.</text>
</comment>
<dbReference type="GO" id="GO:0008830">
    <property type="term" value="F:dTDP-4-dehydrorhamnose 3,5-epimerase activity"/>
    <property type="evidence" value="ECO:0007669"/>
    <property type="project" value="UniProtKB-EC"/>
</dbReference>
<evidence type="ECO:0000256" key="2">
    <source>
        <dbReference type="ARBA" id="ARBA00001997"/>
    </source>
</evidence>
<evidence type="ECO:0000313" key="6">
    <source>
        <dbReference type="EMBL" id="XFU26774.1"/>
    </source>
</evidence>
<dbReference type="RefSeq" id="WP_373635713.1">
    <property type="nucleotide sequence ID" value="NZ_CP151767.2"/>
</dbReference>
<comment type="similarity">
    <text evidence="5">Belongs to the dTDP-4-dehydrorhamnose 3,5-epimerase family.</text>
</comment>